<evidence type="ECO:0000313" key="4">
    <source>
        <dbReference type="Proteomes" id="UP000243217"/>
    </source>
</evidence>
<evidence type="ECO:0000259" key="2">
    <source>
        <dbReference type="PROSITE" id="PS50238"/>
    </source>
</evidence>
<dbReference type="PANTHER" id="PTHR23177:SF35">
    <property type="entry name" value="RHO GTPASE-ACTIVATING PROTEIN GACA"/>
    <property type="match status" value="1"/>
</dbReference>
<dbReference type="Gene3D" id="1.10.555.10">
    <property type="entry name" value="Rho GTPase activation protein"/>
    <property type="match status" value="1"/>
</dbReference>
<dbReference type="AlphaFoldDB" id="A0A1V9ZYA2"/>
<evidence type="ECO:0000313" key="3">
    <source>
        <dbReference type="EMBL" id="OQS02977.1"/>
    </source>
</evidence>
<dbReference type="InterPro" id="IPR000198">
    <property type="entry name" value="RhoGAP_dom"/>
</dbReference>
<dbReference type="STRING" id="74557.A0A1V9ZYA2"/>
<feature type="domain" description="Rho-GAP" evidence="2">
    <location>
        <begin position="60"/>
        <end position="238"/>
    </location>
</feature>
<organism evidence="3 4">
    <name type="scientific">Thraustotheca clavata</name>
    <dbReference type="NCBI Taxonomy" id="74557"/>
    <lineage>
        <taxon>Eukaryota</taxon>
        <taxon>Sar</taxon>
        <taxon>Stramenopiles</taxon>
        <taxon>Oomycota</taxon>
        <taxon>Saprolegniomycetes</taxon>
        <taxon>Saprolegniales</taxon>
        <taxon>Achlyaceae</taxon>
        <taxon>Thraustotheca</taxon>
    </lineage>
</organism>
<accession>A0A1V9ZYA2</accession>
<dbReference type="PROSITE" id="PS50238">
    <property type="entry name" value="RHOGAP"/>
    <property type="match status" value="1"/>
</dbReference>
<evidence type="ECO:0000256" key="1">
    <source>
        <dbReference type="ARBA" id="ARBA00022468"/>
    </source>
</evidence>
<dbReference type="Pfam" id="PF00620">
    <property type="entry name" value="RhoGAP"/>
    <property type="match status" value="1"/>
</dbReference>
<dbReference type="SUPFAM" id="SSF48350">
    <property type="entry name" value="GTPase activation domain, GAP"/>
    <property type="match status" value="1"/>
</dbReference>
<proteinExistence type="predicted"/>
<dbReference type="SMART" id="SM00324">
    <property type="entry name" value="RhoGAP"/>
    <property type="match status" value="1"/>
</dbReference>
<dbReference type="GO" id="GO:0005096">
    <property type="term" value="F:GTPase activator activity"/>
    <property type="evidence" value="ECO:0007669"/>
    <property type="project" value="UniProtKB-KW"/>
</dbReference>
<sequence>MPLLYKAPRYIGTPFAISHDLHVEYNYEAARFEVQGVPESNLALALNQHFSVDMRTLPGVALEPYHERIPAILVMLEHHFVRHQGNIVPYIFRESPGKAARDDAIAAVNTGTFCGDNVDVRIVADLIKVWFRELPIPLLHGVSMEDMDKFQKLQSTIVPSLGTLEHAILLWLADLLLSVAESETINHMGVDQLAIILAPNLIRIDTPNPMVAVATSKASVDFLRHFLKQRCAERKLLI</sequence>
<gene>
    <name evidence="3" type="ORF">THRCLA_04700</name>
</gene>
<reference evidence="3 4" key="1">
    <citation type="journal article" date="2014" name="Genome Biol. Evol.">
        <title>The secreted proteins of Achlya hypogyna and Thraustotheca clavata identify the ancestral oomycete secretome and reveal gene acquisitions by horizontal gene transfer.</title>
        <authorList>
            <person name="Misner I."/>
            <person name="Blouin N."/>
            <person name="Leonard G."/>
            <person name="Richards T.A."/>
            <person name="Lane C.E."/>
        </authorList>
    </citation>
    <scope>NUCLEOTIDE SEQUENCE [LARGE SCALE GENOMIC DNA]</scope>
    <source>
        <strain evidence="3 4">ATCC 34112</strain>
    </source>
</reference>
<protein>
    <recommendedName>
        <fullName evidence="2">Rho-GAP domain-containing protein</fullName>
    </recommendedName>
</protein>
<dbReference type="PANTHER" id="PTHR23177">
    <property type="entry name" value="MKIAA1688 PROTEIN"/>
    <property type="match status" value="1"/>
</dbReference>
<dbReference type="GO" id="GO:0007165">
    <property type="term" value="P:signal transduction"/>
    <property type="evidence" value="ECO:0007669"/>
    <property type="project" value="InterPro"/>
</dbReference>
<dbReference type="OrthoDB" id="185175at2759"/>
<name>A0A1V9ZYA2_9STRA</name>
<keyword evidence="1" id="KW-0343">GTPase activation</keyword>
<dbReference type="EMBL" id="JNBS01001050">
    <property type="protein sequence ID" value="OQS02977.1"/>
    <property type="molecule type" value="Genomic_DNA"/>
</dbReference>
<dbReference type="InterPro" id="IPR008936">
    <property type="entry name" value="Rho_GTPase_activation_prot"/>
</dbReference>
<dbReference type="Proteomes" id="UP000243217">
    <property type="component" value="Unassembled WGS sequence"/>
</dbReference>
<comment type="caution">
    <text evidence="3">The sequence shown here is derived from an EMBL/GenBank/DDBJ whole genome shotgun (WGS) entry which is preliminary data.</text>
</comment>
<dbReference type="InterPro" id="IPR044785">
    <property type="entry name" value="RopGAP1-5"/>
</dbReference>
<keyword evidence="4" id="KW-1185">Reference proteome</keyword>